<protein>
    <recommendedName>
        <fullName evidence="14 15">Dihydroxy-acid dehydratase</fullName>
        <shortName evidence="15">DAD</shortName>
        <ecNumber evidence="14 15">4.2.1.9</ecNumber>
    </recommendedName>
</protein>
<gene>
    <name evidence="15" type="primary">ilvD</name>
    <name evidence="19" type="ORF">ACFOLC_04490</name>
</gene>
<evidence type="ECO:0000256" key="3">
    <source>
        <dbReference type="ARBA" id="ARBA00022605"/>
    </source>
</evidence>
<comment type="catalytic activity">
    <reaction evidence="15">
        <text>(2R,3R)-2,3-dihydroxy-3-methylpentanoate = (S)-3-methyl-2-oxopentanoate + H2O</text>
        <dbReference type="Rhea" id="RHEA:27694"/>
        <dbReference type="ChEBI" id="CHEBI:15377"/>
        <dbReference type="ChEBI" id="CHEBI:35146"/>
        <dbReference type="ChEBI" id="CHEBI:49258"/>
        <dbReference type="EC" id="4.2.1.9"/>
    </reaction>
</comment>
<keyword evidence="5 15" id="KW-0479">Metal-binding</keyword>
<feature type="region of interest" description="Disordered" evidence="16">
    <location>
        <begin position="152"/>
        <end position="187"/>
    </location>
</feature>
<keyword evidence="10 15" id="KW-0100">Branched-chain amino acid biosynthesis</keyword>
<evidence type="ECO:0000259" key="18">
    <source>
        <dbReference type="Pfam" id="PF24877"/>
    </source>
</evidence>
<comment type="similarity">
    <text evidence="2 15">Belongs to the IlvD/Edd family.</text>
</comment>
<evidence type="ECO:0000256" key="14">
    <source>
        <dbReference type="ARBA" id="ARBA00029490"/>
    </source>
</evidence>
<feature type="binding site" description="via carbamate group" evidence="15">
    <location>
        <position position="121"/>
    </location>
    <ligand>
        <name>Mg(2+)</name>
        <dbReference type="ChEBI" id="CHEBI:18420"/>
    </ligand>
</feature>
<evidence type="ECO:0000256" key="7">
    <source>
        <dbReference type="ARBA" id="ARBA00023004"/>
    </source>
</evidence>
<dbReference type="Proteomes" id="UP001595740">
    <property type="component" value="Unassembled WGS sequence"/>
</dbReference>
<feature type="compositionally biased region" description="Low complexity" evidence="16">
    <location>
        <begin position="177"/>
        <end position="187"/>
    </location>
</feature>
<comment type="subunit">
    <text evidence="15">Homodimer.</text>
</comment>
<name>A0ABV7RNQ1_9GAMM</name>
<comment type="cofactor">
    <cofactor evidence="1 15">
        <name>Mg(2+)</name>
        <dbReference type="ChEBI" id="CHEBI:18420"/>
    </cofactor>
</comment>
<dbReference type="Pfam" id="PF24877">
    <property type="entry name" value="ILV_EDD_C"/>
    <property type="match status" value="1"/>
</dbReference>
<evidence type="ECO:0000259" key="17">
    <source>
        <dbReference type="Pfam" id="PF00920"/>
    </source>
</evidence>
<evidence type="ECO:0000313" key="20">
    <source>
        <dbReference type="Proteomes" id="UP001595740"/>
    </source>
</evidence>
<evidence type="ECO:0000256" key="12">
    <source>
        <dbReference type="ARBA" id="ARBA00029436"/>
    </source>
</evidence>
<dbReference type="InterPro" id="IPR042096">
    <property type="entry name" value="Dihydro-acid_dehy_C"/>
</dbReference>
<dbReference type="HAMAP" id="MF_00012">
    <property type="entry name" value="IlvD"/>
    <property type="match status" value="1"/>
</dbReference>
<dbReference type="Pfam" id="PF00920">
    <property type="entry name" value="ILVD_EDD_N"/>
    <property type="match status" value="1"/>
</dbReference>
<sequence>MRSNAIKQGPAHAPARAMLRATGLDDAAIAKPLVAVIHTWTDVSPCNLTLRDLAQHVRAGVIEHGGTPIEFNTIAVTDGIAMGSDGMRNSLASRETIADSIELAVNGHCLDAMVLLVGCDKTIPAAAMAAARLDIPTVILYGGTIMPGHCPSADARRASTSPTGGEVEAADPPSPLAGAGQARAASQGEGRALTVQDVFEAVGAHSAGKIDDAELHRIESHACPGAGACGGQFTANTMAMVLTFLGLSPLQLNDIPAVHADKPGAARTCGALVMQQLRKGGPRPRALLSPAALRNAARAVSATAGSTNAALHLLAIAHEAGVAFDLEEFEAASAITPVIADLKPGGRYTAAEMFEYGGSALVARELRTAGLIEDIATVTGRSFFTELDEVEVSASQDVVRPVADPIKPRGGYSILYGDLAPEGCIVKLAGHGREHFEGTARVFDSEEAAFAAVQSRQIQAGDIVVIRFEGPAGGPGMREMLAVTAALVGQGLGNDVALITDGRFSGATHGFMVGHISPEAARGGPIAQLRDGDTVRIDVRTRRIDAIDTDLAAREPARIAARVTTGVLAKYARLVSSASQGAVTAPGPLDDARRIATTLIDTPATAREPVPA</sequence>
<feature type="binding site" evidence="15">
    <location>
        <position position="78"/>
    </location>
    <ligand>
        <name>Mg(2+)</name>
        <dbReference type="ChEBI" id="CHEBI:18420"/>
    </ligand>
</feature>
<dbReference type="SUPFAM" id="SSF143975">
    <property type="entry name" value="IlvD/EDD N-terminal domain-like"/>
    <property type="match status" value="1"/>
</dbReference>
<evidence type="ECO:0000256" key="2">
    <source>
        <dbReference type="ARBA" id="ARBA00006486"/>
    </source>
</evidence>
<feature type="domain" description="Dihydroxy-acid/6-phosphogluconate dehydratase C-terminal" evidence="18">
    <location>
        <begin position="397"/>
        <end position="582"/>
    </location>
</feature>
<dbReference type="PANTHER" id="PTHR21000">
    <property type="entry name" value="DIHYDROXY-ACID DEHYDRATASE DAD"/>
    <property type="match status" value="1"/>
</dbReference>
<keyword evidence="8 15" id="KW-0411">Iron-sulfur</keyword>
<keyword evidence="20" id="KW-1185">Reference proteome</keyword>
<dbReference type="EC" id="4.2.1.9" evidence="14 15"/>
<accession>A0ABV7RNQ1</accession>
<dbReference type="PROSITE" id="PS00886">
    <property type="entry name" value="ILVD_EDD_1"/>
    <property type="match status" value="1"/>
</dbReference>
<keyword evidence="7 15" id="KW-0408">Iron</keyword>
<evidence type="ECO:0000256" key="5">
    <source>
        <dbReference type="ARBA" id="ARBA00022723"/>
    </source>
</evidence>
<keyword evidence="4 15" id="KW-0001">2Fe-2S</keyword>
<keyword evidence="6 15" id="KW-0460">Magnesium</keyword>
<comment type="function">
    <text evidence="15">Functions in the biosynthesis of branched-chain amino acids. Catalyzes the dehydration of (2R,3R)-2,3-dihydroxy-3-methylpentanoate (2,3-dihydroxy-3-methylvalerate) into 2-oxo-3-methylpentanoate (2-oxo-3-methylvalerate) and of (2R)-2,3-dihydroxy-3-methylbutanoate (2,3-dihydroxyisovalerate) into 2-oxo-3-methylbutanoate (2-oxoisovalerate), the penultimate precursor to L-isoleucine and L-valine, respectively.</text>
</comment>
<feature type="modified residue" description="N6-carboxylysine" evidence="15">
    <location>
        <position position="121"/>
    </location>
</feature>
<dbReference type="InterPro" id="IPR004404">
    <property type="entry name" value="DihydroxyA_deHydtase"/>
</dbReference>
<dbReference type="InterPro" id="IPR050165">
    <property type="entry name" value="DHAD_IlvD/Edd"/>
</dbReference>
<dbReference type="InterPro" id="IPR020558">
    <property type="entry name" value="DiOHA_6PGluconate_deHydtase_CS"/>
</dbReference>
<feature type="binding site" evidence="15">
    <location>
        <position position="120"/>
    </location>
    <ligand>
        <name>Mg(2+)</name>
        <dbReference type="ChEBI" id="CHEBI:18420"/>
    </ligand>
</feature>
<feature type="binding site" evidence="15">
    <location>
        <position position="479"/>
    </location>
    <ligand>
        <name>Mg(2+)</name>
        <dbReference type="ChEBI" id="CHEBI:18420"/>
    </ligand>
</feature>
<dbReference type="EMBL" id="JBHRXK010000002">
    <property type="protein sequence ID" value="MFC3550267.1"/>
    <property type="molecule type" value="Genomic_DNA"/>
</dbReference>
<evidence type="ECO:0000256" key="9">
    <source>
        <dbReference type="ARBA" id="ARBA00023239"/>
    </source>
</evidence>
<dbReference type="InterPro" id="IPR037237">
    <property type="entry name" value="IlvD/EDD_N"/>
</dbReference>
<organism evidence="19 20">
    <name type="scientific">Lysobacter cavernae</name>
    <dbReference type="NCBI Taxonomy" id="1685901"/>
    <lineage>
        <taxon>Bacteria</taxon>
        <taxon>Pseudomonadati</taxon>
        <taxon>Pseudomonadota</taxon>
        <taxon>Gammaproteobacteria</taxon>
        <taxon>Lysobacterales</taxon>
        <taxon>Lysobacteraceae</taxon>
        <taxon>Lysobacter</taxon>
    </lineage>
</organism>
<evidence type="ECO:0000256" key="4">
    <source>
        <dbReference type="ARBA" id="ARBA00022714"/>
    </source>
</evidence>
<evidence type="ECO:0000256" key="8">
    <source>
        <dbReference type="ARBA" id="ARBA00023014"/>
    </source>
</evidence>
<reference evidence="20" key="1">
    <citation type="journal article" date="2019" name="Int. J. Syst. Evol. Microbiol.">
        <title>The Global Catalogue of Microorganisms (GCM) 10K type strain sequencing project: providing services to taxonomists for standard genome sequencing and annotation.</title>
        <authorList>
            <consortium name="The Broad Institute Genomics Platform"/>
            <consortium name="The Broad Institute Genome Sequencing Center for Infectious Disease"/>
            <person name="Wu L."/>
            <person name="Ma J."/>
        </authorList>
    </citation>
    <scope>NUCLEOTIDE SEQUENCE [LARGE SCALE GENOMIC DNA]</scope>
    <source>
        <strain evidence="20">KCTC 42875</strain>
    </source>
</reference>
<evidence type="ECO:0000256" key="16">
    <source>
        <dbReference type="SAM" id="MobiDB-lite"/>
    </source>
</evidence>
<feature type="active site" description="Proton acceptor" evidence="15">
    <location>
        <position position="505"/>
    </location>
</feature>
<feature type="domain" description="Dihydroxy-acid/6-phosphogluconate dehydratase N-terminal" evidence="17">
    <location>
        <begin position="31"/>
        <end position="382"/>
    </location>
</feature>
<proteinExistence type="inferred from homology"/>
<comment type="pathway">
    <text evidence="13 15">Amino-acid biosynthesis; L-isoleucine biosynthesis; L-isoleucine from 2-oxobutanoate: step 3/4.</text>
</comment>
<comment type="cofactor">
    <cofactor evidence="15">
        <name>[2Fe-2S] cluster</name>
        <dbReference type="ChEBI" id="CHEBI:190135"/>
    </cofactor>
    <text evidence="15">Binds 1 [2Fe-2S] cluster per subunit. This cluster acts as a Lewis acid cofactor.</text>
</comment>
<dbReference type="Gene3D" id="3.50.30.80">
    <property type="entry name" value="IlvD/EDD C-terminal domain-like"/>
    <property type="match status" value="1"/>
</dbReference>
<evidence type="ECO:0000256" key="15">
    <source>
        <dbReference type="HAMAP-Rule" id="MF_00012"/>
    </source>
</evidence>
<evidence type="ECO:0000256" key="1">
    <source>
        <dbReference type="ARBA" id="ARBA00001946"/>
    </source>
</evidence>
<keyword evidence="3 15" id="KW-0028">Amino-acid biosynthesis</keyword>
<keyword evidence="9 15" id="KW-0456">Lyase</keyword>
<evidence type="ECO:0000256" key="11">
    <source>
        <dbReference type="ARBA" id="ARBA00029304"/>
    </source>
</evidence>
<dbReference type="SUPFAM" id="SSF52016">
    <property type="entry name" value="LeuD/IlvD-like"/>
    <property type="match status" value="1"/>
</dbReference>
<comment type="catalytic activity">
    <reaction evidence="11">
        <text>(2R)-2,3-dihydroxy-3-methylbutanoate = 3-methyl-2-oxobutanoate + H2O</text>
        <dbReference type="Rhea" id="RHEA:24809"/>
        <dbReference type="ChEBI" id="CHEBI:11851"/>
        <dbReference type="ChEBI" id="CHEBI:15377"/>
        <dbReference type="ChEBI" id="CHEBI:49072"/>
        <dbReference type="EC" id="4.2.1.9"/>
    </reaction>
    <physiologicalReaction direction="left-to-right" evidence="11">
        <dbReference type="Rhea" id="RHEA:24810"/>
    </physiologicalReaction>
</comment>
<comment type="caution">
    <text evidence="19">The sequence shown here is derived from an EMBL/GenBank/DDBJ whole genome shotgun (WGS) entry which is preliminary data.</text>
</comment>
<dbReference type="InterPro" id="IPR056740">
    <property type="entry name" value="ILV_EDD_C"/>
</dbReference>
<evidence type="ECO:0000256" key="6">
    <source>
        <dbReference type="ARBA" id="ARBA00022842"/>
    </source>
</evidence>
<dbReference type="PROSITE" id="PS00887">
    <property type="entry name" value="ILVD_EDD_2"/>
    <property type="match status" value="1"/>
</dbReference>
<evidence type="ECO:0000313" key="19">
    <source>
        <dbReference type="EMBL" id="MFC3550267.1"/>
    </source>
</evidence>
<comment type="caution">
    <text evidence="15">Lacks conserved residue(s) required for the propagation of feature annotation.</text>
</comment>
<evidence type="ECO:0000256" key="13">
    <source>
        <dbReference type="ARBA" id="ARBA00029437"/>
    </source>
</evidence>
<dbReference type="RefSeq" id="WP_386758530.1">
    <property type="nucleotide sequence ID" value="NZ_JBHRXK010000002.1"/>
</dbReference>
<dbReference type="PANTHER" id="PTHR21000:SF5">
    <property type="entry name" value="DIHYDROXY-ACID DEHYDRATASE, MITOCHONDRIAL"/>
    <property type="match status" value="1"/>
</dbReference>
<evidence type="ECO:0000256" key="10">
    <source>
        <dbReference type="ARBA" id="ARBA00023304"/>
    </source>
</evidence>
<dbReference type="InterPro" id="IPR000581">
    <property type="entry name" value="ILV_EDD_N"/>
</dbReference>
<comment type="pathway">
    <text evidence="12 15">Amino-acid biosynthesis; L-valine biosynthesis; L-valine from pyruvate: step 3/4.</text>
</comment>
<feature type="binding site" evidence="15">
    <location>
        <position position="46"/>
    </location>
    <ligand>
        <name>[2Fe-2S] cluster</name>
        <dbReference type="ChEBI" id="CHEBI:190135"/>
    </ligand>
</feature>